<protein>
    <submittedName>
        <fullName evidence="2">Uncharacterized protein</fullName>
    </submittedName>
</protein>
<gene>
    <name evidence="2" type="ORF">FKW44_012179</name>
</gene>
<dbReference type="Proteomes" id="UP000595437">
    <property type="component" value="Chromosome 8"/>
</dbReference>
<evidence type="ECO:0000313" key="3">
    <source>
        <dbReference type="Proteomes" id="UP000595437"/>
    </source>
</evidence>
<proteinExistence type="predicted"/>
<keyword evidence="3" id="KW-1185">Reference proteome</keyword>
<feature type="region of interest" description="Disordered" evidence="1">
    <location>
        <begin position="1"/>
        <end position="69"/>
    </location>
</feature>
<evidence type="ECO:0000313" key="2">
    <source>
        <dbReference type="EMBL" id="QQP50988.1"/>
    </source>
</evidence>
<evidence type="ECO:0000256" key="1">
    <source>
        <dbReference type="SAM" id="MobiDB-lite"/>
    </source>
</evidence>
<dbReference type="EMBL" id="CP045897">
    <property type="protein sequence ID" value="QQP50988.1"/>
    <property type="molecule type" value="Genomic_DNA"/>
</dbReference>
<feature type="compositionally biased region" description="Basic and acidic residues" evidence="1">
    <location>
        <begin position="30"/>
        <end position="47"/>
    </location>
</feature>
<dbReference type="AlphaFoldDB" id="A0A7T8HJ37"/>
<accession>A0A7T8HJ37</accession>
<reference evidence="3" key="1">
    <citation type="submission" date="2021-01" db="EMBL/GenBank/DDBJ databases">
        <title>Caligus Genome Assembly.</title>
        <authorList>
            <person name="Gallardo-Escarate C."/>
        </authorList>
    </citation>
    <scope>NUCLEOTIDE SEQUENCE [LARGE SCALE GENOMIC DNA]</scope>
</reference>
<organism evidence="2 3">
    <name type="scientific">Caligus rogercresseyi</name>
    <name type="common">Sea louse</name>
    <dbReference type="NCBI Taxonomy" id="217165"/>
    <lineage>
        <taxon>Eukaryota</taxon>
        <taxon>Metazoa</taxon>
        <taxon>Ecdysozoa</taxon>
        <taxon>Arthropoda</taxon>
        <taxon>Crustacea</taxon>
        <taxon>Multicrustacea</taxon>
        <taxon>Hexanauplia</taxon>
        <taxon>Copepoda</taxon>
        <taxon>Siphonostomatoida</taxon>
        <taxon>Caligidae</taxon>
        <taxon>Caligus</taxon>
    </lineage>
</organism>
<sequence length="85" mass="9504">MRRAVVYPPIRRRPLFRGGGGSTCPTSTHPETEHHFNSSRRACHEDTTQATLHGTGERLPSPTHSRRRTEHHHALAALASLFTSL</sequence>
<name>A0A7T8HJ37_CALRO</name>